<protein>
    <recommendedName>
        <fullName evidence="6">CXXC motif containing zinc binding protein</fullName>
    </recommendedName>
</protein>
<dbReference type="Gramene" id="PRQ27916">
    <property type="protein sequence ID" value="PRQ27916"/>
    <property type="gene ID" value="RchiOBHm_Chr6g0310431"/>
</dbReference>
<evidence type="ECO:0000256" key="2">
    <source>
        <dbReference type="ARBA" id="ARBA00022723"/>
    </source>
</evidence>
<dbReference type="Pfam" id="PF05907">
    <property type="entry name" value="CXXC_Zn-b_euk"/>
    <property type="match status" value="1"/>
</dbReference>
<evidence type="ECO:0000256" key="3">
    <source>
        <dbReference type="ARBA" id="ARBA00022833"/>
    </source>
</evidence>
<dbReference type="GO" id="GO:0008270">
    <property type="term" value="F:zinc ion binding"/>
    <property type="evidence" value="ECO:0007669"/>
    <property type="project" value="TreeGrafter"/>
</dbReference>
<evidence type="ECO:0000256" key="1">
    <source>
        <dbReference type="ARBA" id="ARBA00007818"/>
    </source>
</evidence>
<dbReference type="Proteomes" id="UP000238479">
    <property type="component" value="Chromosome 6"/>
</dbReference>
<dbReference type="InterPro" id="IPR008584">
    <property type="entry name" value="CXXC_Zn-binding_euk"/>
</dbReference>
<comment type="caution">
    <text evidence="4">The sequence shown here is derived from an EMBL/GenBank/DDBJ whole genome shotgun (WGS) entry which is preliminary data.</text>
</comment>
<gene>
    <name evidence="4" type="ORF">RchiOBHm_Chr6g0310431</name>
</gene>
<comment type="similarity">
    <text evidence="1">Belongs to the UPF0587 family.</text>
</comment>
<evidence type="ECO:0000313" key="5">
    <source>
        <dbReference type="Proteomes" id="UP000238479"/>
    </source>
</evidence>
<evidence type="ECO:0000313" key="4">
    <source>
        <dbReference type="EMBL" id="PRQ27916.1"/>
    </source>
</evidence>
<dbReference type="AlphaFoldDB" id="A0A2P6Q182"/>
<dbReference type="STRING" id="74649.A0A2P6Q182"/>
<sequence>MVRFLLQIRAKLQSLTNLQPQGGCKDPDFTYLFKLKCEGCGELSEKEAGVRLNLGKRKGAPDLVRKCKFCEREGSVRMMPEHNRPLTQTGVYCPLMMFDCKGYEPVDFVFSGGWKVESVAGTTFDNVDLSKGKFAEYDERGERPVTISNLHATFTVLRPGYTCRW</sequence>
<name>A0A2P6Q182_ROSCH</name>
<dbReference type="EMBL" id="PDCK01000044">
    <property type="protein sequence ID" value="PRQ27916.1"/>
    <property type="molecule type" value="Genomic_DNA"/>
</dbReference>
<accession>A0A2P6Q182</accession>
<keyword evidence="2" id="KW-0479">Metal-binding</keyword>
<evidence type="ECO:0008006" key="6">
    <source>
        <dbReference type="Google" id="ProtNLM"/>
    </source>
</evidence>
<dbReference type="OrthoDB" id="10248838at2759"/>
<dbReference type="PANTHER" id="PTHR12857:SF0">
    <property type="entry name" value="CXXC MOTIF CONTAINING ZINC BINDING PROTEIN"/>
    <property type="match status" value="1"/>
</dbReference>
<dbReference type="PANTHER" id="PTHR12857">
    <property type="entry name" value="CXXC MOTIF CONTAINING ZINC BINDING PROTEIN"/>
    <property type="match status" value="1"/>
</dbReference>
<keyword evidence="3" id="KW-0862">Zinc</keyword>
<proteinExistence type="inferred from homology"/>
<dbReference type="OMA" id="FCEREGS"/>
<organism evidence="4 5">
    <name type="scientific">Rosa chinensis</name>
    <name type="common">China rose</name>
    <dbReference type="NCBI Taxonomy" id="74649"/>
    <lineage>
        <taxon>Eukaryota</taxon>
        <taxon>Viridiplantae</taxon>
        <taxon>Streptophyta</taxon>
        <taxon>Embryophyta</taxon>
        <taxon>Tracheophyta</taxon>
        <taxon>Spermatophyta</taxon>
        <taxon>Magnoliopsida</taxon>
        <taxon>eudicotyledons</taxon>
        <taxon>Gunneridae</taxon>
        <taxon>Pentapetalae</taxon>
        <taxon>rosids</taxon>
        <taxon>fabids</taxon>
        <taxon>Rosales</taxon>
        <taxon>Rosaceae</taxon>
        <taxon>Rosoideae</taxon>
        <taxon>Rosoideae incertae sedis</taxon>
        <taxon>Rosa</taxon>
    </lineage>
</organism>
<keyword evidence="5" id="KW-1185">Reference proteome</keyword>
<dbReference type="SUPFAM" id="SSF141678">
    <property type="entry name" value="MAL13P1.257-like"/>
    <property type="match status" value="1"/>
</dbReference>
<reference evidence="4 5" key="1">
    <citation type="journal article" date="2018" name="Nat. Genet.">
        <title>The Rosa genome provides new insights in the design of modern roses.</title>
        <authorList>
            <person name="Bendahmane M."/>
        </authorList>
    </citation>
    <scope>NUCLEOTIDE SEQUENCE [LARGE SCALE GENOMIC DNA]</scope>
    <source>
        <strain evidence="5">cv. Old Blush</strain>
    </source>
</reference>